<comment type="caution">
    <text evidence="11">The sequence shown here is derived from an EMBL/GenBank/DDBJ whole genome shotgun (WGS) entry which is preliminary data.</text>
</comment>
<evidence type="ECO:0000313" key="11">
    <source>
        <dbReference type="EMBL" id="TBL73229.1"/>
    </source>
</evidence>
<keyword evidence="12" id="KW-1185">Reference proteome</keyword>
<evidence type="ECO:0000259" key="10">
    <source>
        <dbReference type="PROSITE" id="PS50110"/>
    </source>
</evidence>
<feature type="domain" description="Response regulatory" evidence="10">
    <location>
        <begin position="4"/>
        <end position="121"/>
    </location>
</feature>
<gene>
    <name evidence="11" type="ORF">EYB31_26470</name>
</gene>
<evidence type="ECO:0000256" key="5">
    <source>
        <dbReference type="ARBA" id="ARBA00023015"/>
    </source>
</evidence>
<evidence type="ECO:0000256" key="8">
    <source>
        <dbReference type="PROSITE-ProRule" id="PRU00169"/>
    </source>
</evidence>
<accession>A0A4Q9DIR7</accession>
<feature type="domain" description="HTH araC/xylS-type" evidence="9">
    <location>
        <begin position="429"/>
        <end position="527"/>
    </location>
</feature>
<dbReference type="SMART" id="SM00342">
    <property type="entry name" value="HTH_ARAC"/>
    <property type="match status" value="1"/>
</dbReference>
<evidence type="ECO:0000256" key="6">
    <source>
        <dbReference type="ARBA" id="ARBA00023125"/>
    </source>
</evidence>
<keyword evidence="4" id="KW-0902">Two-component regulatory system</keyword>
<dbReference type="InterPro" id="IPR018060">
    <property type="entry name" value="HTH_AraC"/>
</dbReference>
<evidence type="ECO:0000256" key="1">
    <source>
        <dbReference type="ARBA" id="ARBA00004496"/>
    </source>
</evidence>
<reference evidence="11 12" key="1">
    <citation type="submission" date="2019-02" db="EMBL/GenBank/DDBJ databases">
        <title>Paenibacillus sp. nov., isolated from surface-sterilized tissue of Thalictrum simplex L.</title>
        <authorList>
            <person name="Tuo L."/>
        </authorList>
    </citation>
    <scope>NUCLEOTIDE SEQUENCE [LARGE SCALE GENOMIC DNA]</scope>
    <source>
        <strain evidence="11 12">N2SHLJ1</strain>
    </source>
</reference>
<comment type="subcellular location">
    <subcellularLocation>
        <location evidence="1">Cytoplasm</location>
    </subcellularLocation>
</comment>
<dbReference type="AlphaFoldDB" id="A0A4Q9DIR7"/>
<evidence type="ECO:0000256" key="2">
    <source>
        <dbReference type="ARBA" id="ARBA00022490"/>
    </source>
</evidence>
<dbReference type="SUPFAM" id="SSF52172">
    <property type="entry name" value="CheY-like"/>
    <property type="match status" value="1"/>
</dbReference>
<keyword evidence="7" id="KW-0804">Transcription</keyword>
<protein>
    <submittedName>
        <fullName evidence="11">Response regulator</fullName>
    </submittedName>
</protein>
<dbReference type="InterPro" id="IPR009057">
    <property type="entry name" value="Homeodomain-like_sf"/>
</dbReference>
<dbReference type="PANTHER" id="PTHR42713">
    <property type="entry name" value="HISTIDINE KINASE-RELATED"/>
    <property type="match status" value="1"/>
</dbReference>
<dbReference type="PANTHER" id="PTHR42713:SF3">
    <property type="entry name" value="TRANSCRIPTIONAL REGULATORY PROTEIN HPTR"/>
    <property type="match status" value="1"/>
</dbReference>
<dbReference type="Proteomes" id="UP000293142">
    <property type="component" value="Unassembled WGS sequence"/>
</dbReference>
<dbReference type="OrthoDB" id="9794370at2"/>
<organism evidence="11 12">
    <name type="scientific">Paenibacillus thalictri</name>
    <dbReference type="NCBI Taxonomy" id="2527873"/>
    <lineage>
        <taxon>Bacteria</taxon>
        <taxon>Bacillati</taxon>
        <taxon>Bacillota</taxon>
        <taxon>Bacilli</taxon>
        <taxon>Bacillales</taxon>
        <taxon>Paenibacillaceae</taxon>
        <taxon>Paenibacillus</taxon>
    </lineage>
</organism>
<dbReference type="Pfam" id="PF12833">
    <property type="entry name" value="HTH_18"/>
    <property type="match status" value="1"/>
</dbReference>
<keyword evidence="5" id="KW-0805">Transcription regulation</keyword>
<evidence type="ECO:0000256" key="7">
    <source>
        <dbReference type="ARBA" id="ARBA00023163"/>
    </source>
</evidence>
<evidence type="ECO:0000259" key="9">
    <source>
        <dbReference type="PROSITE" id="PS01124"/>
    </source>
</evidence>
<evidence type="ECO:0000256" key="4">
    <source>
        <dbReference type="ARBA" id="ARBA00023012"/>
    </source>
</evidence>
<dbReference type="PROSITE" id="PS01124">
    <property type="entry name" value="HTH_ARAC_FAMILY_2"/>
    <property type="match status" value="1"/>
</dbReference>
<evidence type="ECO:0000256" key="3">
    <source>
        <dbReference type="ARBA" id="ARBA00022553"/>
    </source>
</evidence>
<dbReference type="InterPro" id="IPR051552">
    <property type="entry name" value="HptR"/>
</dbReference>
<sequence length="531" mass="60260">MSWKALLVDDEWLVRRELRHLVNWEEIGYTLVGEAANGLAAAEMIKEERPDLVVLDIQMPGMDGVELARHIAAHEPQIRMLVISSHDQFDYVKNTLKSGASDYLLKHELNPDNLRLVLGSIRKELEQDRAREREEERTETERKDSYSPLLRQFVRELVLGYRPAVQQWMSAYPYTGSRSALLVIQIAHFFRLSQGKTDTERSQFIQSVLDICQQSIGTMQHGCAVYIDHGRFVILIGCAGVRSESAIYQELSHLEGAVSRSLHLLLNVKTACQLAGVCTSAGLLPEMYARVTEKLRYMSGMEVNAPAEMTSNSDAHEQLFSIQQEKQLLTAVIGAAEDEIRMILDEVLKPVLGRSANDARLRLLLCELMSLARKVAVKIGFQQLDVLEARLEQLALCEDTAESGEQLKRVFTYLSQALGEKPSYSPYVQQAIQFIRHHYHEEIGLDRTAKQLNLSPAYLSRLFKSETGVGMVEYINRIRVEAGMKLLQSGEISVKEVYEKVGFNNYSYFFRVFKEITGQTPQQAAKREQDS</sequence>
<dbReference type="GO" id="GO:0000160">
    <property type="term" value="P:phosphorelay signal transduction system"/>
    <property type="evidence" value="ECO:0007669"/>
    <property type="project" value="UniProtKB-KW"/>
</dbReference>
<dbReference type="SMART" id="SM00448">
    <property type="entry name" value="REC"/>
    <property type="match status" value="1"/>
</dbReference>
<name>A0A4Q9DIR7_9BACL</name>
<dbReference type="SUPFAM" id="SSF46689">
    <property type="entry name" value="Homeodomain-like"/>
    <property type="match status" value="2"/>
</dbReference>
<proteinExistence type="predicted"/>
<dbReference type="Gene3D" id="3.40.50.2300">
    <property type="match status" value="1"/>
</dbReference>
<dbReference type="PROSITE" id="PS50110">
    <property type="entry name" value="RESPONSE_REGULATORY"/>
    <property type="match status" value="1"/>
</dbReference>
<dbReference type="GO" id="GO:0003700">
    <property type="term" value="F:DNA-binding transcription factor activity"/>
    <property type="evidence" value="ECO:0007669"/>
    <property type="project" value="InterPro"/>
</dbReference>
<keyword evidence="2" id="KW-0963">Cytoplasm</keyword>
<dbReference type="InterPro" id="IPR011006">
    <property type="entry name" value="CheY-like_superfamily"/>
</dbReference>
<dbReference type="InterPro" id="IPR001789">
    <property type="entry name" value="Sig_transdc_resp-reg_receiver"/>
</dbReference>
<dbReference type="GO" id="GO:0005737">
    <property type="term" value="C:cytoplasm"/>
    <property type="evidence" value="ECO:0007669"/>
    <property type="project" value="UniProtKB-SubCell"/>
</dbReference>
<dbReference type="CDD" id="cd17536">
    <property type="entry name" value="REC_YesN-like"/>
    <property type="match status" value="1"/>
</dbReference>
<keyword evidence="3 8" id="KW-0597">Phosphoprotein</keyword>
<dbReference type="EMBL" id="SIRE01000021">
    <property type="protein sequence ID" value="TBL73229.1"/>
    <property type="molecule type" value="Genomic_DNA"/>
</dbReference>
<feature type="modified residue" description="4-aspartylphosphate" evidence="8">
    <location>
        <position position="56"/>
    </location>
</feature>
<evidence type="ECO:0000313" key="12">
    <source>
        <dbReference type="Proteomes" id="UP000293142"/>
    </source>
</evidence>
<dbReference type="Gene3D" id="1.10.10.60">
    <property type="entry name" value="Homeodomain-like"/>
    <property type="match status" value="2"/>
</dbReference>
<dbReference type="GO" id="GO:0043565">
    <property type="term" value="F:sequence-specific DNA binding"/>
    <property type="evidence" value="ECO:0007669"/>
    <property type="project" value="InterPro"/>
</dbReference>
<dbReference type="Pfam" id="PF00072">
    <property type="entry name" value="Response_reg"/>
    <property type="match status" value="1"/>
</dbReference>
<keyword evidence="6" id="KW-0238">DNA-binding</keyword>
<dbReference type="RefSeq" id="WP_131016462.1">
    <property type="nucleotide sequence ID" value="NZ_SIRE01000021.1"/>
</dbReference>